<dbReference type="InterPro" id="IPR034660">
    <property type="entry name" value="DinB/YfiT-like"/>
</dbReference>
<reference evidence="1" key="1">
    <citation type="submission" date="2021-12" db="EMBL/GenBank/DDBJ databases">
        <title>Discovery of the Pendulisporaceae a myxobacterial family with distinct sporulation behavior and unique specialized metabolism.</title>
        <authorList>
            <person name="Garcia R."/>
            <person name="Popoff A."/>
            <person name="Bader C.D."/>
            <person name="Loehr J."/>
            <person name="Walesch S."/>
            <person name="Walt C."/>
            <person name="Boldt J."/>
            <person name="Bunk B."/>
            <person name="Haeckl F.J.F.P.J."/>
            <person name="Gunesch A.P."/>
            <person name="Birkelbach J."/>
            <person name="Nuebel U."/>
            <person name="Pietschmann T."/>
            <person name="Bach T."/>
            <person name="Mueller R."/>
        </authorList>
    </citation>
    <scope>NUCLEOTIDE SEQUENCE</scope>
    <source>
        <strain evidence="1">MSr11367</strain>
    </source>
</reference>
<dbReference type="SUPFAM" id="SSF109854">
    <property type="entry name" value="DinB/YfiT-like putative metalloenzymes"/>
    <property type="match status" value="1"/>
</dbReference>
<sequence length="168" mass="18917">MSLYEATVPQFKKMLSNLDRWLQAAVAHAETKKFDPNTLVTARLAPDQFPLARQVQAACDQAKFGAARVTGKEPPKHADTEQTIDELRARIRTVSEYLDTFSPADFAGKDDEFITLPFFEGKRISGNNYIIELTYPNFYFHVTTAYAILRHNGVNLGKKDFLGSITLV</sequence>
<organism evidence="1 2">
    <name type="scientific">Pendulispora rubella</name>
    <dbReference type="NCBI Taxonomy" id="2741070"/>
    <lineage>
        <taxon>Bacteria</taxon>
        <taxon>Pseudomonadati</taxon>
        <taxon>Myxococcota</taxon>
        <taxon>Myxococcia</taxon>
        <taxon>Myxococcales</taxon>
        <taxon>Sorangiineae</taxon>
        <taxon>Pendulisporaceae</taxon>
        <taxon>Pendulispora</taxon>
    </lineage>
</organism>
<dbReference type="Proteomes" id="UP001374803">
    <property type="component" value="Chromosome"/>
</dbReference>
<dbReference type="Gene3D" id="1.20.120.450">
    <property type="entry name" value="dinb family like domain"/>
    <property type="match status" value="1"/>
</dbReference>
<dbReference type="EMBL" id="CP089983">
    <property type="protein sequence ID" value="WXB03556.1"/>
    <property type="molecule type" value="Genomic_DNA"/>
</dbReference>
<dbReference type="InterPro" id="IPR018531">
    <property type="entry name" value="DUF1993"/>
</dbReference>
<gene>
    <name evidence="1" type="ORF">LVJ94_42465</name>
</gene>
<evidence type="ECO:0000313" key="1">
    <source>
        <dbReference type="EMBL" id="WXB03556.1"/>
    </source>
</evidence>
<protein>
    <submittedName>
        <fullName evidence="1">DUF1993 domain-containing protein</fullName>
    </submittedName>
</protein>
<dbReference type="PANTHER" id="PTHR36922:SF1">
    <property type="entry name" value="DUF1993 DOMAIN-CONTAINING PROTEIN"/>
    <property type="match status" value="1"/>
</dbReference>
<dbReference type="RefSeq" id="WP_394833187.1">
    <property type="nucleotide sequence ID" value="NZ_CP089929.1"/>
</dbReference>
<dbReference type="PANTHER" id="PTHR36922">
    <property type="entry name" value="BLL2446 PROTEIN"/>
    <property type="match status" value="1"/>
</dbReference>
<evidence type="ECO:0000313" key="2">
    <source>
        <dbReference type="Proteomes" id="UP001374803"/>
    </source>
</evidence>
<dbReference type="Pfam" id="PF09351">
    <property type="entry name" value="DUF1993"/>
    <property type="match status" value="1"/>
</dbReference>
<name>A0ABZ2L161_9BACT</name>
<keyword evidence="2" id="KW-1185">Reference proteome</keyword>
<proteinExistence type="predicted"/>
<accession>A0ABZ2L161</accession>